<dbReference type="GO" id="GO:0008080">
    <property type="term" value="F:N-acetyltransferase activity"/>
    <property type="evidence" value="ECO:0007669"/>
    <property type="project" value="InterPro"/>
</dbReference>
<dbReference type="Proteomes" id="UP000448943">
    <property type="component" value="Unassembled WGS sequence"/>
</dbReference>
<dbReference type="EMBL" id="SIJB01000015">
    <property type="protein sequence ID" value="NBI28552.1"/>
    <property type="molecule type" value="Genomic_DNA"/>
</dbReference>
<evidence type="ECO:0000259" key="2">
    <source>
        <dbReference type="PROSITE" id="PS51186"/>
    </source>
</evidence>
<dbReference type="CDD" id="cd04301">
    <property type="entry name" value="NAT_SF"/>
    <property type="match status" value="1"/>
</dbReference>
<dbReference type="InterPro" id="IPR016181">
    <property type="entry name" value="Acyl_CoA_acyltransferase"/>
</dbReference>
<protein>
    <submittedName>
        <fullName evidence="3">N-acetyltransferase</fullName>
    </submittedName>
</protein>
<dbReference type="PROSITE" id="PS51186">
    <property type="entry name" value="GNAT"/>
    <property type="match status" value="1"/>
</dbReference>
<sequence length="176" mass="20582">MIAELIIIGEGNLKNVIVGDGMIRTLRRDDIDYIINSHYKLYKKEFNYDITFRDFIEDSVNGFIKRASHKENIWVLEIQGKQHGSISIKRMNDETAQLGLFLVEPSIRGAGYGQQLVQTAIEFCKELNFKNIILWTNSELTSARRIYMRNGFELKETRVQTLSNKKLTEELWELYI</sequence>
<dbReference type="Gene3D" id="3.40.630.30">
    <property type="match status" value="1"/>
</dbReference>
<keyword evidence="1 3" id="KW-0808">Transferase</keyword>
<dbReference type="AlphaFoldDB" id="A0A6N9Q0B5"/>
<proteinExistence type="predicted"/>
<dbReference type="PANTHER" id="PTHR13947:SF37">
    <property type="entry name" value="LD18367P"/>
    <property type="match status" value="1"/>
</dbReference>
<dbReference type="InterPro" id="IPR000182">
    <property type="entry name" value="GNAT_dom"/>
</dbReference>
<gene>
    <name evidence="3" type="ORF">ERL59_06255</name>
</gene>
<dbReference type="InterPro" id="IPR050769">
    <property type="entry name" value="NAT_camello-type"/>
</dbReference>
<evidence type="ECO:0000256" key="1">
    <source>
        <dbReference type="ARBA" id="ARBA00022679"/>
    </source>
</evidence>
<dbReference type="PANTHER" id="PTHR13947">
    <property type="entry name" value="GNAT FAMILY N-ACETYLTRANSFERASE"/>
    <property type="match status" value="1"/>
</dbReference>
<accession>A0A6N9Q0B5</accession>
<evidence type="ECO:0000313" key="4">
    <source>
        <dbReference type="Proteomes" id="UP000448943"/>
    </source>
</evidence>
<dbReference type="Pfam" id="PF00583">
    <property type="entry name" value="Acetyltransf_1"/>
    <property type="match status" value="1"/>
</dbReference>
<name>A0A6N9Q0B5_9BACL</name>
<dbReference type="SUPFAM" id="SSF55729">
    <property type="entry name" value="Acyl-CoA N-acyltransferases (Nat)"/>
    <property type="match status" value="1"/>
</dbReference>
<keyword evidence="4" id="KW-1185">Reference proteome</keyword>
<evidence type="ECO:0000313" key="3">
    <source>
        <dbReference type="EMBL" id="NBI28552.1"/>
    </source>
</evidence>
<feature type="domain" description="N-acetyltransferase" evidence="2">
    <location>
        <begin position="21"/>
        <end position="176"/>
    </location>
</feature>
<organism evidence="3 4">
    <name type="scientific">Chengkuizengella marina</name>
    <dbReference type="NCBI Taxonomy" id="2507566"/>
    <lineage>
        <taxon>Bacteria</taxon>
        <taxon>Bacillati</taxon>
        <taxon>Bacillota</taxon>
        <taxon>Bacilli</taxon>
        <taxon>Bacillales</taxon>
        <taxon>Paenibacillaceae</taxon>
        <taxon>Chengkuizengella</taxon>
    </lineage>
</organism>
<reference evidence="3 4" key="1">
    <citation type="submission" date="2019-01" db="EMBL/GenBank/DDBJ databases">
        <title>Chengkuizengella sp. nov., isolated from deep-sea sediment of East Pacific Ocean.</title>
        <authorList>
            <person name="Yang J."/>
            <person name="Lai Q."/>
            <person name="Shao Z."/>
        </authorList>
    </citation>
    <scope>NUCLEOTIDE SEQUENCE [LARGE SCALE GENOMIC DNA]</scope>
    <source>
        <strain evidence="3 4">YPA3-1-1</strain>
    </source>
</reference>
<comment type="caution">
    <text evidence="3">The sequence shown here is derived from an EMBL/GenBank/DDBJ whole genome shotgun (WGS) entry which is preliminary data.</text>
</comment>